<dbReference type="WBParaSite" id="JU765_v2.g20702.t1">
    <property type="protein sequence ID" value="JU765_v2.g20702.t1"/>
    <property type="gene ID" value="JU765_v2.g20702"/>
</dbReference>
<organism evidence="1 2">
    <name type="scientific">Panagrolaimus sp. JU765</name>
    <dbReference type="NCBI Taxonomy" id="591449"/>
    <lineage>
        <taxon>Eukaryota</taxon>
        <taxon>Metazoa</taxon>
        <taxon>Ecdysozoa</taxon>
        <taxon>Nematoda</taxon>
        <taxon>Chromadorea</taxon>
        <taxon>Rhabditida</taxon>
        <taxon>Tylenchina</taxon>
        <taxon>Panagrolaimomorpha</taxon>
        <taxon>Panagrolaimoidea</taxon>
        <taxon>Panagrolaimidae</taxon>
        <taxon>Panagrolaimus</taxon>
    </lineage>
</organism>
<protein>
    <submittedName>
        <fullName evidence="2">Uncharacterized protein</fullName>
    </submittedName>
</protein>
<evidence type="ECO:0000313" key="1">
    <source>
        <dbReference type="Proteomes" id="UP000887576"/>
    </source>
</evidence>
<reference evidence="2" key="1">
    <citation type="submission" date="2022-11" db="UniProtKB">
        <authorList>
            <consortium name="WormBaseParasite"/>
        </authorList>
    </citation>
    <scope>IDENTIFICATION</scope>
</reference>
<proteinExistence type="predicted"/>
<dbReference type="Proteomes" id="UP000887576">
    <property type="component" value="Unplaced"/>
</dbReference>
<name>A0AC34QZN9_9BILA</name>
<sequence>MFKFSVLCYNSATSSTIKHLARFKPSILKKDPADQFGLIGFGKAPQIERLKKPTWKEEFTGSAKVVFTTEKKKIQKKLPEITIPATLSAKKKKKLENESKPNEKKPDKVPESPNTDKDGNKGKAKKTKSEPKPKDATKP</sequence>
<accession>A0AC34QZN9</accession>
<evidence type="ECO:0000313" key="2">
    <source>
        <dbReference type="WBParaSite" id="JU765_v2.g20702.t1"/>
    </source>
</evidence>